<feature type="region of interest" description="Disordered" evidence="2">
    <location>
        <begin position="1"/>
        <end position="68"/>
    </location>
</feature>
<dbReference type="PANTHER" id="PTHR15750:SF2">
    <property type="entry name" value="VASOHIBIN"/>
    <property type="match status" value="1"/>
</dbReference>
<feature type="region of interest" description="Disordered" evidence="2">
    <location>
        <begin position="350"/>
        <end position="398"/>
    </location>
</feature>
<reference evidence="4" key="1">
    <citation type="submission" date="2025-08" db="UniProtKB">
        <authorList>
            <consortium name="RefSeq"/>
        </authorList>
    </citation>
    <scope>IDENTIFICATION</scope>
    <source>
        <tissue evidence="4">Sperm</tissue>
    </source>
</reference>
<keyword evidence="4" id="KW-0645">Protease</keyword>
<dbReference type="CTD" id="22846"/>
<feature type="active site" evidence="1">
    <location>
        <position position="246"/>
    </location>
</feature>
<organism evidence="3 4">
    <name type="scientific">Petromyzon marinus</name>
    <name type="common">Sea lamprey</name>
    <dbReference type="NCBI Taxonomy" id="7757"/>
    <lineage>
        <taxon>Eukaryota</taxon>
        <taxon>Metazoa</taxon>
        <taxon>Chordata</taxon>
        <taxon>Craniata</taxon>
        <taxon>Vertebrata</taxon>
        <taxon>Cyclostomata</taxon>
        <taxon>Hyperoartia</taxon>
        <taxon>Petromyzontiformes</taxon>
        <taxon>Petromyzontidae</taxon>
        <taxon>Petromyzon</taxon>
    </lineage>
</organism>
<accession>A0AAJ7TPV9</accession>
<dbReference type="GO" id="GO:0005737">
    <property type="term" value="C:cytoplasm"/>
    <property type="evidence" value="ECO:0007669"/>
    <property type="project" value="InterPro"/>
</dbReference>
<evidence type="ECO:0000313" key="3">
    <source>
        <dbReference type="Proteomes" id="UP001318040"/>
    </source>
</evidence>
<keyword evidence="4" id="KW-0121">Carboxypeptidase</keyword>
<feature type="active site" evidence="1">
    <location>
        <position position="263"/>
    </location>
</feature>
<feature type="compositionally biased region" description="Basic and acidic residues" evidence="2">
    <location>
        <begin position="385"/>
        <end position="398"/>
    </location>
</feature>
<dbReference type="RefSeq" id="XP_032820860.1">
    <property type="nucleotide sequence ID" value="XM_032964969.1"/>
</dbReference>
<dbReference type="GO" id="GO:0045765">
    <property type="term" value="P:regulation of angiogenesis"/>
    <property type="evidence" value="ECO:0007669"/>
    <property type="project" value="InterPro"/>
</dbReference>
<name>A0AAJ7TPV9_PETMA</name>
<evidence type="ECO:0000256" key="2">
    <source>
        <dbReference type="SAM" id="MobiDB-lite"/>
    </source>
</evidence>
<dbReference type="InterPro" id="IPR028131">
    <property type="entry name" value="VASH1"/>
</dbReference>
<evidence type="ECO:0000313" key="4">
    <source>
        <dbReference type="RefSeq" id="XP_032820860.1"/>
    </source>
</evidence>
<keyword evidence="4" id="KW-0378">Hydrolase</keyword>
<sequence>MPGARDRAAVTSEADVSAAPQQERAVMEEEEVVVVVEEVAARRPAPAEEGMSASGDEDDNSREGVGGGSLFYVNRSGIPLDKSTWERMWSHVARVHPGGKEMVRSIRQCTELPKKQLSLLLTSSPHWSACVVDRTVADRLAAVNSVPVPSLPTLLPAVAMLDRLKAIQKYMMDLQYNHTGTQFFEIRKNRPIAGLMDLARDMVREALPIKCLEAVILAIYLTNGLPGVERFPLSFRTRFGGSAFRHVVLGVCVGGRYGALGLSRRPELMFKAATHAGLAPLVADFRQAYSSYRHAVTRLKVGLYVPHDPRSFQQVEWRHLVVDVSRLSGEELRRDLDKHARDMKVLKGVTLPVSPGKERRKSVASTSSTSSPHRAPCGSPQRRASRVEKLPLAAEKKPEPNFLMEEGYKIRV</sequence>
<gene>
    <name evidence="4" type="primary">VASH1</name>
</gene>
<evidence type="ECO:0000256" key="1">
    <source>
        <dbReference type="PIRSR" id="PIRSR628131-1"/>
    </source>
</evidence>
<proteinExistence type="predicted"/>
<dbReference type="Proteomes" id="UP001318040">
    <property type="component" value="Chromosome 33"/>
</dbReference>
<feature type="compositionally biased region" description="Low complexity" evidence="2">
    <location>
        <begin position="33"/>
        <end position="49"/>
    </location>
</feature>
<dbReference type="Pfam" id="PF14822">
    <property type="entry name" value="Vasohibin"/>
    <property type="match status" value="1"/>
</dbReference>
<feature type="active site" evidence="1">
    <location>
        <position position="211"/>
    </location>
</feature>
<dbReference type="AlphaFoldDB" id="A0AAJ7TPV9"/>
<protein>
    <submittedName>
        <fullName evidence="4">Tubulinyl-Tyr carboxypeptidase 1 isoform X2</fullName>
    </submittedName>
</protein>
<dbReference type="PANTHER" id="PTHR15750">
    <property type="entry name" value="VASOHIBIN-1-LIKE ISOFORM X2"/>
    <property type="match status" value="1"/>
</dbReference>
<keyword evidence="3" id="KW-1185">Reference proteome</keyword>
<dbReference type="GO" id="GO:0004180">
    <property type="term" value="F:carboxypeptidase activity"/>
    <property type="evidence" value="ECO:0007669"/>
    <property type="project" value="UniProtKB-KW"/>
</dbReference>